<feature type="transmembrane region" description="Helical" evidence="7">
    <location>
        <begin position="151"/>
        <end position="169"/>
    </location>
</feature>
<dbReference type="PANTHER" id="PTHR32322">
    <property type="entry name" value="INNER MEMBRANE TRANSPORTER"/>
    <property type="match status" value="1"/>
</dbReference>
<evidence type="ECO:0000256" key="4">
    <source>
        <dbReference type="ARBA" id="ARBA00022692"/>
    </source>
</evidence>
<comment type="similarity">
    <text evidence="2">Belongs to the EamA transporter family.</text>
</comment>
<dbReference type="GO" id="GO:0005886">
    <property type="term" value="C:plasma membrane"/>
    <property type="evidence" value="ECO:0007669"/>
    <property type="project" value="UniProtKB-SubCell"/>
</dbReference>
<feature type="transmembrane region" description="Helical" evidence="7">
    <location>
        <begin position="65"/>
        <end position="90"/>
    </location>
</feature>
<proteinExistence type="inferred from homology"/>
<organism evidence="9">
    <name type="scientific">Sporolactobacillus sp. Y61</name>
    <dbReference type="NCBI Taxonomy" id="3160863"/>
    <lineage>
        <taxon>Bacteria</taxon>
        <taxon>Bacillati</taxon>
        <taxon>Bacillota</taxon>
        <taxon>Bacilli</taxon>
        <taxon>Bacillales</taxon>
        <taxon>Sporolactobacillaceae</taxon>
        <taxon>Sporolactobacillus</taxon>
    </lineage>
</organism>
<dbReference type="InterPro" id="IPR000620">
    <property type="entry name" value="EamA_dom"/>
</dbReference>
<feature type="transmembrane region" description="Helical" evidence="7">
    <location>
        <begin position="121"/>
        <end position="139"/>
    </location>
</feature>
<evidence type="ECO:0000256" key="7">
    <source>
        <dbReference type="SAM" id="Phobius"/>
    </source>
</evidence>
<feature type="transmembrane region" description="Helical" evidence="7">
    <location>
        <begin position="96"/>
        <end position="114"/>
    </location>
</feature>
<dbReference type="InterPro" id="IPR050638">
    <property type="entry name" value="AA-Vitamin_Transporters"/>
</dbReference>
<dbReference type="AlphaFoldDB" id="A0AAU8IJ16"/>
<dbReference type="RefSeq" id="WP_353949223.1">
    <property type="nucleotide sequence ID" value="NZ_CP159510.1"/>
</dbReference>
<keyword evidence="5 7" id="KW-1133">Transmembrane helix</keyword>
<evidence type="ECO:0000256" key="2">
    <source>
        <dbReference type="ARBA" id="ARBA00007362"/>
    </source>
</evidence>
<feature type="domain" description="EamA" evidence="8">
    <location>
        <begin position="150"/>
        <end position="292"/>
    </location>
</feature>
<protein>
    <submittedName>
        <fullName evidence="9">DMT family transporter</fullName>
    </submittedName>
</protein>
<accession>A0AAU8IJ16</accession>
<comment type="subcellular location">
    <subcellularLocation>
        <location evidence="1">Cell membrane</location>
        <topology evidence="1">Multi-pass membrane protein</topology>
    </subcellularLocation>
</comment>
<evidence type="ECO:0000259" key="8">
    <source>
        <dbReference type="Pfam" id="PF00892"/>
    </source>
</evidence>
<dbReference type="SUPFAM" id="SSF103481">
    <property type="entry name" value="Multidrug resistance efflux transporter EmrE"/>
    <property type="match status" value="2"/>
</dbReference>
<evidence type="ECO:0000313" key="9">
    <source>
        <dbReference type="EMBL" id="XCJ18144.1"/>
    </source>
</evidence>
<feature type="transmembrane region" description="Helical" evidence="7">
    <location>
        <begin position="35"/>
        <end position="53"/>
    </location>
</feature>
<feature type="transmembrane region" description="Helical" evidence="7">
    <location>
        <begin position="250"/>
        <end position="269"/>
    </location>
</feature>
<dbReference type="PANTHER" id="PTHR32322:SF18">
    <property type="entry name" value="S-ADENOSYLMETHIONINE_S-ADENOSYLHOMOCYSTEINE TRANSPORTER"/>
    <property type="match status" value="1"/>
</dbReference>
<dbReference type="Pfam" id="PF00892">
    <property type="entry name" value="EamA"/>
    <property type="match status" value="2"/>
</dbReference>
<name>A0AAU8IJ16_9BACL</name>
<dbReference type="InterPro" id="IPR037185">
    <property type="entry name" value="EmrE-like"/>
</dbReference>
<dbReference type="EMBL" id="CP159510">
    <property type="protein sequence ID" value="XCJ18144.1"/>
    <property type="molecule type" value="Genomic_DNA"/>
</dbReference>
<evidence type="ECO:0000256" key="6">
    <source>
        <dbReference type="ARBA" id="ARBA00023136"/>
    </source>
</evidence>
<keyword evidence="6 7" id="KW-0472">Membrane</keyword>
<keyword evidence="4 7" id="KW-0812">Transmembrane</keyword>
<feature type="transmembrane region" description="Helical" evidence="7">
    <location>
        <begin position="275"/>
        <end position="294"/>
    </location>
</feature>
<sequence length="310" mass="34860">MKFRAYLAAVLFSCIIGFSFLFVKLSLQEADPLDVLAHRFTIALFFSLPFLLFRKMKWSFRPRDLLLLILLSVLNPFFYFLTQALGLLYLPASEAGIIQALLPIFTILMASWFLKERQTGLQKLAVSVSVLGVMFIFMMNNVHFGLVKWPGIVLIMVSTLTYAGYNVLGRKAAQSFRMEDMTCFMIFSGWISFNLISAGNHIASGTVAGYFTPLANPVYLISVSYLGILASFTTFFLSNFALKHMEAYRFGIFTNLTTIISIFAGTFFLHEQLFYYHYIGALMVIIGVIGVNLLSPVERMAAGSADRRSS</sequence>
<feature type="transmembrane region" description="Helical" evidence="7">
    <location>
        <begin position="218"/>
        <end position="238"/>
    </location>
</feature>
<feature type="domain" description="EamA" evidence="8">
    <location>
        <begin position="5"/>
        <end position="137"/>
    </location>
</feature>
<keyword evidence="3" id="KW-1003">Cell membrane</keyword>
<feature type="transmembrane region" description="Helical" evidence="7">
    <location>
        <begin position="5"/>
        <end position="23"/>
    </location>
</feature>
<evidence type="ECO:0000256" key="1">
    <source>
        <dbReference type="ARBA" id="ARBA00004651"/>
    </source>
</evidence>
<feature type="transmembrane region" description="Helical" evidence="7">
    <location>
        <begin position="181"/>
        <end position="198"/>
    </location>
</feature>
<reference evidence="9" key="1">
    <citation type="submission" date="2024-06" db="EMBL/GenBank/DDBJ databases">
        <authorList>
            <person name="Fan A."/>
            <person name="Zhang F.Y."/>
            <person name="Zhang L."/>
        </authorList>
    </citation>
    <scope>NUCLEOTIDE SEQUENCE</scope>
    <source>
        <strain evidence="9">Y61</strain>
    </source>
</reference>
<dbReference type="Gene3D" id="1.10.3730.20">
    <property type="match status" value="1"/>
</dbReference>
<evidence type="ECO:0000256" key="5">
    <source>
        <dbReference type="ARBA" id="ARBA00022989"/>
    </source>
</evidence>
<gene>
    <name evidence="9" type="ORF">ABNN70_06785</name>
</gene>
<evidence type="ECO:0000256" key="3">
    <source>
        <dbReference type="ARBA" id="ARBA00022475"/>
    </source>
</evidence>